<organism evidence="1">
    <name type="scientific">Aspergillus niger</name>
    <dbReference type="NCBI Taxonomy" id="5061"/>
    <lineage>
        <taxon>Eukaryota</taxon>
        <taxon>Fungi</taxon>
        <taxon>Dikarya</taxon>
        <taxon>Ascomycota</taxon>
        <taxon>Pezizomycotina</taxon>
        <taxon>Eurotiomycetes</taxon>
        <taxon>Eurotiomycetidae</taxon>
        <taxon>Eurotiales</taxon>
        <taxon>Aspergillaceae</taxon>
        <taxon>Aspergillus</taxon>
        <taxon>Aspergillus subgen. Circumdati</taxon>
    </lineage>
</organism>
<accession>A0AAJ8BZK3</accession>
<dbReference type="KEGG" id="ang:An16g02270"/>
<name>A0AAJ8BZK3_ASPNG</name>
<dbReference type="AlphaFoldDB" id="A0AAJ8BZK3"/>
<dbReference type="GeneID" id="84593338"/>
<evidence type="ECO:0000313" key="1">
    <source>
        <dbReference type="RefSeq" id="XP_059606759.1"/>
    </source>
</evidence>
<reference evidence="1" key="1">
    <citation type="submission" date="2025-02" db="EMBL/GenBank/DDBJ databases">
        <authorList>
            <consortium name="NCBI Genome Project"/>
        </authorList>
    </citation>
    <scope>NUCLEOTIDE SEQUENCE</scope>
</reference>
<proteinExistence type="predicted"/>
<reference evidence="1" key="2">
    <citation type="submission" date="2025-08" db="UniProtKB">
        <authorList>
            <consortium name="RefSeq"/>
        </authorList>
    </citation>
    <scope>IDENTIFICATION</scope>
</reference>
<protein>
    <submittedName>
        <fullName evidence="1">Uncharacterized protein</fullName>
    </submittedName>
</protein>
<dbReference type="VEuPathDB" id="FungiDB:An16g02270"/>
<gene>
    <name evidence="1" type="ORF">An16g02270</name>
</gene>
<sequence length="52" mass="5581">MIKPLFTTITKKKQGQVPNLEPSTTGCLMQEGQNYAPSAPCPELCQPTVSSS</sequence>
<dbReference type="RefSeq" id="XP_059606759.1">
    <property type="nucleotide sequence ID" value="XM_059744973.1"/>
</dbReference>